<dbReference type="OrthoDB" id="2122982at2759"/>
<feature type="compositionally biased region" description="Basic residues" evidence="1">
    <location>
        <begin position="1245"/>
        <end position="1258"/>
    </location>
</feature>
<dbReference type="Proteomes" id="UP000053257">
    <property type="component" value="Unassembled WGS sequence"/>
</dbReference>
<organism evidence="2 3">
    <name type="scientific">Phlebiopsis gigantea (strain 11061_1 CR5-6)</name>
    <name type="common">White-rot fungus</name>
    <name type="synonym">Peniophora gigantea</name>
    <dbReference type="NCBI Taxonomy" id="745531"/>
    <lineage>
        <taxon>Eukaryota</taxon>
        <taxon>Fungi</taxon>
        <taxon>Dikarya</taxon>
        <taxon>Basidiomycota</taxon>
        <taxon>Agaricomycotina</taxon>
        <taxon>Agaricomycetes</taxon>
        <taxon>Polyporales</taxon>
        <taxon>Phanerochaetaceae</taxon>
        <taxon>Phlebiopsis</taxon>
    </lineage>
</organism>
<reference evidence="2 3" key="1">
    <citation type="journal article" date="2014" name="PLoS Genet.">
        <title>Analysis of the Phlebiopsis gigantea genome, transcriptome and secretome provides insight into its pioneer colonization strategies of wood.</title>
        <authorList>
            <person name="Hori C."/>
            <person name="Ishida T."/>
            <person name="Igarashi K."/>
            <person name="Samejima M."/>
            <person name="Suzuki H."/>
            <person name="Master E."/>
            <person name="Ferreira P."/>
            <person name="Ruiz-Duenas F.J."/>
            <person name="Held B."/>
            <person name="Canessa P."/>
            <person name="Larrondo L.F."/>
            <person name="Schmoll M."/>
            <person name="Druzhinina I.S."/>
            <person name="Kubicek C.P."/>
            <person name="Gaskell J.A."/>
            <person name="Kersten P."/>
            <person name="St John F."/>
            <person name="Glasner J."/>
            <person name="Sabat G."/>
            <person name="Splinter BonDurant S."/>
            <person name="Syed K."/>
            <person name="Yadav J."/>
            <person name="Mgbeahuruike A.C."/>
            <person name="Kovalchuk A."/>
            <person name="Asiegbu F.O."/>
            <person name="Lackner G."/>
            <person name="Hoffmeister D."/>
            <person name="Rencoret J."/>
            <person name="Gutierrez A."/>
            <person name="Sun H."/>
            <person name="Lindquist E."/>
            <person name="Barry K."/>
            <person name="Riley R."/>
            <person name="Grigoriev I.V."/>
            <person name="Henrissat B."/>
            <person name="Kues U."/>
            <person name="Berka R.M."/>
            <person name="Martinez A.T."/>
            <person name="Covert S.F."/>
            <person name="Blanchette R.A."/>
            <person name="Cullen D."/>
        </authorList>
    </citation>
    <scope>NUCLEOTIDE SEQUENCE [LARGE SCALE GENOMIC DNA]</scope>
    <source>
        <strain evidence="2 3">11061_1 CR5-6</strain>
    </source>
</reference>
<protein>
    <recommendedName>
        <fullName evidence="4">EF-hand domain-containing protein</fullName>
    </recommendedName>
</protein>
<sequence>MRTWGVLIDAVIDNSSFNWSILAPEFTTGVCAACLVRGGCAKYHLGATTTISPGWSRDLLDYPSCQMLQRIHRYRRRFSSQSPSVRRSPGEETAPIASHSMPIPIPASTSHQRKARSTLEEMRGSYPITESPSDFTPVSMPVPLVNTASLSDISLDSLGFVAAQVRDAQPPFSRVEKTLDRGGDMLDGMLPNGGVTTDMTETVQALKSGISTFMHDISWLMRALDEVAKIHPFVAAPILAFKAVYSMERTRQENDKRIISLYVAMKDMIAVLVELRGIEDSKRVGPDGMTIEARMQGLAREAAGAIKECANACDTYTKKKLVVKVLKGPIWESKLAEYVARFHDLKLEFHFALTAHTAKAVDGVKVTVDAVHETLSEHTKILHAMFRDLRPQEEAFIEAKIGERGGSERVQESDRLLQELLEYEHNIQASRHKGIVRMSSSMSMLPDPNDPKLRPEISERTMQDSTVFLKDLKDDLDEDWKTAVDKNMTVFQRKYDLHERQVKELSVVIHEENNRTIRELSIGPHDMINDEEIKEIWREMRWRRNVDANRFATTLRDHFKEKMGSVYGPPEAPTSSTRRDEWTNEFIELLYLQRIKEAFDEDGSGYVTVREVNKFTDMQPVSLGWSLRHWLSYCTVGWQLAATRYRENIRRVFALMFDMRDRILPENRSLVDDYLHKIWVDAAKIFESLRPAKPVLGNYEHKFQDYVKHEENRIMRNLEGIKYNVDALDTVAAVVGPGRLENHIFALLFLLLRHDLALFRVAQERSCPQLDQCFAVSANSLLQVYEAFNMRYSYLSTLLVHNSLEVGSNIKRFACELFEYYHAEGPMWKAIHVQIALDDETIELHAPGDLAIAMSIDTSDSPAPISSPVRALSVSRELPSSSSEHVLPPLAALLGEWNGFVYSRVEYPLFLMTSFVAYPSTMSIYDFEARGMHYGASYRLYGTCGDVDGHIRVTFSIHYSLEFRSKYFSGYLMDDMTITGTEGWSSDPSTHQYRFVLKRIPATYLCFRPPPVQFRRDRVKALWRFACSAALHIARTRLWSWSLFAQRRRTRRSLIEYDIRNYTSYGRPLDAEERARWTLQRGSITAVDASFYRYIRDKELRLVPTHPGAVCGGCKYQIRGARVICIDCLPTNGDYSKSLDFCDDQRCLATRIKGREFPRSPHSTAHDLLKVRSTQHVRDMYWLEELARRSLAVARRTLNHSVASASFDDDDDLYLDEEHPTAPDIDPEQYSKPKSPAASPVLRAFSRRGRRPPPRRKLSHSAVSCHTCSISIDAAMGCWFCAYCFEDGHRVFLCDACEAGTLLACTSCAKPYRQPSWYHGTAAADPLVCSKCALMGAPSPPVAPSARHTYTHGIVRCKPSSDTVHSLVAMPQADPGAEMRQQFDLLDQRMVRLMQMVETALSTAAPRL</sequence>
<evidence type="ECO:0000313" key="2">
    <source>
        <dbReference type="EMBL" id="KIP05642.1"/>
    </source>
</evidence>
<dbReference type="EMBL" id="KN840538">
    <property type="protein sequence ID" value="KIP05642.1"/>
    <property type="molecule type" value="Genomic_DNA"/>
</dbReference>
<name>A0A0C3S5J2_PHLG1</name>
<feature type="region of interest" description="Disordered" evidence="1">
    <location>
        <begin position="78"/>
        <end position="119"/>
    </location>
</feature>
<evidence type="ECO:0008006" key="4">
    <source>
        <dbReference type="Google" id="ProtNLM"/>
    </source>
</evidence>
<proteinExistence type="predicted"/>
<keyword evidence="3" id="KW-1185">Reference proteome</keyword>
<gene>
    <name evidence="2" type="ORF">PHLGIDRAFT_119672</name>
</gene>
<dbReference type="PROSITE" id="PS00018">
    <property type="entry name" value="EF_HAND_1"/>
    <property type="match status" value="1"/>
</dbReference>
<feature type="region of interest" description="Disordered" evidence="1">
    <location>
        <begin position="1218"/>
        <end position="1258"/>
    </location>
</feature>
<dbReference type="HOGENOM" id="CLU_004050_0_0_1"/>
<evidence type="ECO:0000256" key="1">
    <source>
        <dbReference type="SAM" id="MobiDB-lite"/>
    </source>
</evidence>
<dbReference type="STRING" id="745531.A0A0C3S5J2"/>
<evidence type="ECO:0000313" key="3">
    <source>
        <dbReference type="Proteomes" id="UP000053257"/>
    </source>
</evidence>
<dbReference type="InterPro" id="IPR018247">
    <property type="entry name" value="EF_Hand_1_Ca_BS"/>
</dbReference>
<accession>A0A0C3S5J2</accession>